<dbReference type="Gene3D" id="3.40.50.280">
    <property type="entry name" value="Cobalamin-binding domain"/>
    <property type="match status" value="1"/>
</dbReference>
<dbReference type="GO" id="GO:0031419">
    <property type="term" value="F:cobalamin binding"/>
    <property type="evidence" value="ECO:0007669"/>
    <property type="project" value="InterPro"/>
</dbReference>
<dbReference type="GO" id="GO:0046872">
    <property type="term" value="F:metal ion binding"/>
    <property type="evidence" value="ECO:0007669"/>
    <property type="project" value="InterPro"/>
</dbReference>
<feature type="domain" description="B12-binding" evidence="1">
    <location>
        <begin position="22"/>
        <end position="67"/>
    </location>
</feature>
<dbReference type="AlphaFoldDB" id="A0A382GLT6"/>
<gene>
    <name evidence="2" type="ORF">METZ01_LOCUS228589</name>
</gene>
<dbReference type="InterPro" id="IPR036724">
    <property type="entry name" value="Cobalamin-bd_sf"/>
</dbReference>
<proteinExistence type="predicted"/>
<evidence type="ECO:0000313" key="2">
    <source>
        <dbReference type="EMBL" id="SVB75735.1"/>
    </source>
</evidence>
<accession>A0A382GLT6</accession>
<name>A0A382GLT6_9ZZZZ</name>
<reference evidence="2" key="1">
    <citation type="submission" date="2018-05" db="EMBL/GenBank/DDBJ databases">
        <authorList>
            <person name="Lanie J.A."/>
            <person name="Ng W.-L."/>
            <person name="Kazmierczak K.M."/>
            <person name="Andrzejewski T.M."/>
            <person name="Davidsen T.M."/>
            <person name="Wayne K.J."/>
            <person name="Tettelin H."/>
            <person name="Glass J.I."/>
            <person name="Rusch D."/>
            <person name="Podicherti R."/>
            <person name="Tsui H.-C.T."/>
            <person name="Winkler M.E."/>
        </authorList>
    </citation>
    <scope>NUCLEOTIDE SEQUENCE</scope>
</reference>
<organism evidence="2">
    <name type="scientific">marine metagenome</name>
    <dbReference type="NCBI Taxonomy" id="408172"/>
    <lineage>
        <taxon>unclassified sequences</taxon>
        <taxon>metagenomes</taxon>
        <taxon>ecological metagenomes</taxon>
    </lineage>
</organism>
<sequence>MVSGAEEDVSGDIARASGGRMPLRVVTAAAIFDGHDVAIGIFRRILQSQGCEVIHLGHDRGADEVAR</sequence>
<feature type="non-terminal residue" evidence="2">
    <location>
        <position position="67"/>
    </location>
</feature>
<protein>
    <recommendedName>
        <fullName evidence="1">B12-binding domain-containing protein</fullName>
    </recommendedName>
</protein>
<dbReference type="EMBL" id="UINC01056101">
    <property type="protein sequence ID" value="SVB75735.1"/>
    <property type="molecule type" value="Genomic_DNA"/>
</dbReference>
<evidence type="ECO:0000259" key="1">
    <source>
        <dbReference type="PROSITE" id="PS51332"/>
    </source>
</evidence>
<dbReference type="InterPro" id="IPR006158">
    <property type="entry name" value="Cobalamin-bd"/>
</dbReference>
<dbReference type="PROSITE" id="PS51332">
    <property type="entry name" value="B12_BINDING"/>
    <property type="match status" value="1"/>
</dbReference>
<dbReference type="SUPFAM" id="SSF52242">
    <property type="entry name" value="Cobalamin (vitamin B12)-binding domain"/>
    <property type="match status" value="1"/>
</dbReference>